<feature type="domain" description="Type ISP restriction-modification enzyme LLaBIII C-terminal specificity" evidence="1">
    <location>
        <begin position="78"/>
        <end position="420"/>
    </location>
</feature>
<dbReference type="REBASE" id="231443">
    <property type="entry name" value="Ble401ORF17590P"/>
</dbReference>
<evidence type="ECO:0000259" key="1">
    <source>
        <dbReference type="Pfam" id="PF18135"/>
    </source>
</evidence>
<dbReference type="Pfam" id="PF18135">
    <property type="entry name" value="Type_ISP_C"/>
    <property type="match status" value="1"/>
</dbReference>
<accession>A0A2N9YIM8</accession>
<sequence length="443" mass="51890">MNTKKAKIYYSRIPMGLNKAQKLQFLEEKKHIFNVGLERIIPDAKNNWLTAGLENDFDTFAPIGSKEGKVSKQTEGVIFKLYGRGIATSRDVWAYNFNRDELAKNMRLTIENYNEHVFRYSRLVEKPEIDSFVTYDDQKLSWSRDLKLDLKRGKFAEFLPEKMRTSLYRPFTKRVLFFDRIMNEEVYQFPSIFPTSETEQENRVIGMNGLGLEKPFSVLMFKIIPDLNMISPGAGGTQCFPFYIYDEAGNHRQENITDWALKDYQAHYADENIGKWDIFYYVYGVLHHQGYRDKYAANLKRELPRIPKLKDFWKLSHAGKQLAELHLNYETQKEFPLKIETHDVLDWRVEKMRFNKEKTAIKYNDSLTLSGIPPEALEYKLGNRSALDWIIDQYQISTDKRSGISNDPNNLDEPQYIVKLIRRIVTVSVETVGMVKEISACEL</sequence>
<evidence type="ECO:0000313" key="3">
    <source>
        <dbReference type="Proteomes" id="UP000234271"/>
    </source>
</evidence>
<keyword evidence="2" id="KW-0547">Nucleotide-binding</keyword>
<proteinExistence type="predicted"/>
<keyword evidence="3" id="KW-1185">Reference proteome</keyword>
<reference evidence="3" key="1">
    <citation type="submission" date="2016-12" db="EMBL/GenBank/DDBJ databases">
        <title>Complete Genome Sequence of Beggiatoa leptomitiformis D-401.</title>
        <authorList>
            <person name="Fomenkov A."/>
            <person name="Vincze T."/>
            <person name="Grabovich M."/>
            <person name="Anton B.P."/>
            <person name="Dubinina G."/>
            <person name="Orlova M."/>
            <person name="Belousova E."/>
            <person name="Roberts R.J."/>
        </authorList>
    </citation>
    <scope>NUCLEOTIDE SEQUENCE [LARGE SCALE GENOMIC DNA]</scope>
    <source>
        <strain evidence="3">D-401</strain>
    </source>
</reference>
<keyword evidence="2" id="KW-0347">Helicase</keyword>
<dbReference type="AlphaFoldDB" id="A0A2N9YIM8"/>
<keyword evidence="2" id="KW-0378">Hydrolase</keyword>
<evidence type="ECO:0000313" key="2">
    <source>
        <dbReference type="EMBL" id="AUI70333.1"/>
    </source>
</evidence>
<gene>
    <name evidence="2" type="ORF">BLE401_17590</name>
</gene>
<dbReference type="EMBL" id="CP018889">
    <property type="protein sequence ID" value="AUI70333.1"/>
    <property type="molecule type" value="Genomic_DNA"/>
</dbReference>
<dbReference type="REBASE" id="366238">
    <property type="entry name" value="Ble401ORF17605P"/>
</dbReference>
<dbReference type="RefSeq" id="WP_062150816.1">
    <property type="nucleotide sequence ID" value="NZ_CP012373.2"/>
</dbReference>
<dbReference type="OrthoDB" id="9804086at2"/>
<organism evidence="2 3">
    <name type="scientific">Beggiatoa leptomitoformis</name>
    <dbReference type="NCBI Taxonomy" id="288004"/>
    <lineage>
        <taxon>Bacteria</taxon>
        <taxon>Pseudomonadati</taxon>
        <taxon>Pseudomonadota</taxon>
        <taxon>Gammaproteobacteria</taxon>
        <taxon>Thiotrichales</taxon>
        <taxon>Thiotrichaceae</taxon>
        <taxon>Beggiatoa</taxon>
    </lineage>
</organism>
<name>A0A2N9YIM8_9GAMM</name>
<protein>
    <submittedName>
        <fullName evidence="2">Helicase</fullName>
    </submittedName>
</protein>
<keyword evidence="2" id="KW-0067">ATP-binding</keyword>
<dbReference type="GO" id="GO:0004386">
    <property type="term" value="F:helicase activity"/>
    <property type="evidence" value="ECO:0007669"/>
    <property type="project" value="UniProtKB-KW"/>
</dbReference>
<dbReference type="Proteomes" id="UP000234271">
    <property type="component" value="Chromosome"/>
</dbReference>
<dbReference type="InterPro" id="IPR041635">
    <property type="entry name" value="Type_ISP_LLaBIII_C"/>
</dbReference>